<dbReference type="GO" id="GO:0031509">
    <property type="term" value="P:subtelomeric heterochromatin formation"/>
    <property type="evidence" value="ECO:0007669"/>
    <property type="project" value="InterPro"/>
</dbReference>
<evidence type="ECO:0000313" key="13">
    <source>
        <dbReference type="WBParaSite" id="EVEC_0000189601-mRNA-1"/>
    </source>
</evidence>
<sequence length="422" mass="49533">MDCIKKSILPNAVESEFAVNALEVVKIKFVSSVEEIESAEGYKPEFAYQHFGQNLVPVFSSETIFGYSGLSVILAYTSATMYIFPVISFEKTISSVRSDIKPDNICEKLRVQLPKWDMDAMVSSKEKFRIRLEEQTTFEPYGELLSKFVTNGKEMQVWKVVERSPSFDRYLARVQTLALWYIEAAQYTDNDDPRWCHYFVYESKRSLEGGRHLYFLAGYCSIYNFYCYPEHIRPRIAQIMLLAPYRREGNGAKFLQSIYNDLRTNKMVRDITVEDPADEFIYLRDYVDCLNCSKLQEFAPENLVNGFSDKMRDAAREKLKINAMQCRRVYEILRYMHTDIKDPSSLKAYRIDVKRRLEKPLKKSERDWRKIARALDERELAAVVAGQMDPEQRLKILQQQYEQLIDDYKVTISRLKTFTTIF</sequence>
<evidence type="ECO:0000256" key="3">
    <source>
        <dbReference type="ARBA" id="ARBA00013184"/>
    </source>
</evidence>
<evidence type="ECO:0000259" key="10">
    <source>
        <dbReference type="Pfam" id="PF21183"/>
    </source>
</evidence>
<evidence type="ECO:0000256" key="4">
    <source>
        <dbReference type="ARBA" id="ARBA00021268"/>
    </source>
</evidence>
<dbReference type="InterPro" id="IPR048776">
    <property type="entry name" value="HAT1_C"/>
</dbReference>
<comment type="similarity">
    <text evidence="2">Belongs to the HAT1 family.</text>
</comment>
<dbReference type="Gene3D" id="3.40.630.30">
    <property type="match status" value="1"/>
</dbReference>
<dbReference type="Pfam" id="PF10394">
    <property type="entry name" value="Hat1_N"/>
    <property type="match status" value="1"/>
</dbReference>
<dbReference type="GO" id="GO:0042393">
    <property type="term" value="F:histone binding"/>
    <property type="evidence" value="ECO:0007669"/>
    <property type="project" value="InterPro"/>
</dbReference>
<gene>
    <name evidence="11" type="ORF">EVEC_LOCUS1604</name>
</gene>
<evidence type="ECO:0000259" key="9">
    <source>
        <dbReference type="Pfam" id="PF10394"/>
    </source>
</evidence>
<comment type="subcellular location">
    <subcellularLocation>
        <location evidence="1">Nucleus</location>
    </subcellularLocation>
</comment>
<dbReference type="InterPro" id="IPR019467">
    <property type="entry name" value="Hat1_N"/>
</dbReference>
<dbReference type="Proteomes" id="UP000274131">
    <property type="component" value="Unassembled WGS sequence"/>
</dbReference>
<evidence type="ECO:0000313" key="12">
    <source>
        <dbReference type="Proteomes" id="UP000274131"/>
    </source>
</evidence>
<evidence type="ECO:0000256" key="2">
    <source>
        <dbReference type="ARBA" id="ARBA00010543"/>
    </source>
</evidence>
<dbReference type="GO" id="GO:0000781">
    <property type="term" value="C:chromosome, telomeric region"/>
    <property type="evidence" value="ECO:0007669"/>
    <property type="project" value="GOC"/>
</dbReference>
<name>A0A0N4UWM1_ENTVE</name>
<dbReference type="STRING" id="51028.A0A0N4UWM1"/>
<dbReference type="GO" id="GO:0005634">
    <property type="term" value="C:nucleus"/>
    <property type="evidence" value="ECO:0007669"/>
    <property type="project" value="UniProtKB-SubCell"/>
</dbReference>
<proteinExistence type="inferred from homology"/>
<dbReference type="OrthoDB" id="10253098at2759"/>
<dbReference type="Gene3D" id="1.10.10.390">
    <property type="match status" value="1"/>
</dbReference>
<feature type="domain" description="Histone acetyltransferase type B catalytic subunit C-terminal" evidence="10">
    <location>
        <begin position="284"/>
        <end position="335"/>
    </location>
</feature>
<keyword evidence="6" id="KW-0539">Nucleus</keyword>
<dbReference type="InterPro" id="IPR037113">
    <property type="entry name" value="Hat1_N_sf"/>
</dbReference>
<dbReference type="InterPro" id="IPR013523">
    <property type="entry name" value="Hist_AcTrfase_HAT1_C"/>
</dbReference>
<evidence type="ECO:0000256" key="5">
    <source>
        <dbReference type="ARBA" id="ARBA00022679"/>
    </source>
</evidence>
<protein>
    <recommendedName>
        <fullName evidence="4">Histone acetyltransferase type B catalytic subunit</fullName>
        <ecNumber evidence="3">2.3.1.48</ecNumber>
    </recommendedName>
</protein>
<dbReference type="EMBL" id="UXUI01007236">
    <property type="protein sequence ID" value="VDD86461.1"/>
    <property type="molecule type" value="Genomic_DNA"/>
</dbReference>
<reference evidence="11 12" key="2">
    <citation type="submission" date="2018-10" db="EMBL/GenBank/DDBJ databases">
        <authorList>
            <consortium name="Pathogen Informatics"/>
        </authorList>
    </citation>
    <scope>NUCLEOTIDE SEQUENCE [LARGE SCALE GENOMIC DNA]</scope>
</reference>
<dbReference type="WBParaSite" id="EVEC_0000189601-mRNA-1">
    <property type="protein sequence ID" value="EVEC_0000189601-mRNA-1"/>
    <property type="gene ID" value="EVEC_0000189601"/>
</dbReference>
<evidence type="ECO:0000313" key="11">
    <source>
        <dbReference type="EMBL" id="VDD86461.1"/>
    </source>
</evidence>
<dbReference type="Gene3D" id="3.90.360.10">
    <property type="entry name" value="Histone acetyl transferase 1 (HAT1), N-terminal domain"/>
    <property type="match status" value="1"/>
</dbReference>
<dbReference type="Pfam" id="PF21183">
    <property type="entry name" value="HAT1_C"/>
    <property type="match status" value="1"/>
</dbReference>
<evidence type="ECO:0000256" key="8">
    <source>
        <dbReference type="ARBA" id="ARBA00048017"/>
    </source>
</evidence>
<keyword evidence="12" id="KW-1185">Reference proteome</keyword>
<accession>A0A0N4UWM1</accession>
<dbReference type="InterPro" id="IPR016181">
    <property type="entry name" value="Acyl_CoA_acyltransferase"/>
</dbReference>
<keyword evidence="7" id="KW-0012">Acyltransferase</keyword>
<evidence type="ECO:0000256" key="1">
    <source>
        <dbReference type="ARBA" id="ARBA00004123"/>
    </source>
</evidence>
<keyword evidence="5" id="KW-0808">Transferase</keyword>
<dbReference type="EC" id="2.3.1.48" evidence="3"/>
<reference evidence="13" key="1">
    <citation type="submission" date="2017-02" db="UniProtKB">
        <authorList>
            <consortium name="WormBaseParasite"/>
        </authorList>
    </citation>
    <scope>IDENTIFICATION</scope>
</reference>
<dbReference type="AlphaFoldDB" id="A0A0N4UWM1"/>
<organism evidence="13">
    <name type="scientific">Enterobius vermicularis</name>
    <name type="common">Human pinworm</name>
    <dbReference type="NCBI Taxonomy" id="51028"/>
    <lineage>
        <taxon>Eukaryota</taxon>
        <taxon>Metazoa</taxon>
        <taxon>Ecdysozoa</taxon>
        <taxon>Nematoda</taxon>
        <taxon>Chromadorea</taxon>
        <taxon>Rhabditida</taxon>
        <taxon>Spirurina</taxon>
        <taxon>Oxyuridomorpha</taxon>
        <taxon>Oxyuroidea</taxon>
        <taxon>Oxyuridae</taxon>
        <taxon>Enterobius</taxon>
    </lineage>
</organism>
<dbReference type="SUPFAM" id="SSF55729">
    <property type="entry name" value="Acyl-CoA N-acyltransferases (Nat)"/>
    <property type="match status" value="1"/>
</dbReference>
<dbReference type="PANTHER" id="PTHR12046">
    <property type="entry name" value="HISTONE ACETYLTRANSFERASE TYPE B CATALYTIC SUBUNIT"/>
    <property type="match status" value="1"/>
</dbReference>
<dbReference type="InterPro" id="IPR017380">
    <property type="entry name" value="Hist_AcTrfase_B-typ_cat-su"/>
</dbReference>
<dbReference type="GO" id="GO:0004402">
    <property type="term" value="F:histone acetyltransferase activity"/>
    <property type="evidence" value="ECO:0007669"/>
    <property type="project" value="InterPro"/>
</dbReference>
<comment type="catalytic activity">
    <reaction evidence="8">
        <text>L-lysyl-[protein] + acetyl-CoA = N(6)-acetyl-L-lysyl-[protein] + CoA + H(+)</text>
        <dbReference type="Rhea" id="RHEA:45948"/>
        <dbReference type="Rhea" id="RHEA-COMP:9752"/>
        <dbReference type="Rhea" id="RHEA-COMP:10731"/>
        <dbReference type="ChEBI" id="CHEBI:15378"/>
        <dbReference type="ChEBI" id="CHEBI:29969"/>
        <dbReference type="ChEBI" id="CHEBI:57287"/>
        <dbReference type="ChEBI" id="CHEBI:57288"/>
        <dbReference type="ChEBI" id="CHEBI:61930"/>
        <dbReference type="EC" id="2.3.1.48"/>
    </reaction>
</comment>
<feature type="domain" description="Histone acetyl transferase HAT1 N-terminal" evidence="9">
    <location>
        <begin position="18"/>
        <end position="183"/>
    </location>
</feature>
<evidence type="ECO:0000256" key="7">
    <source>
        <dbReference type="ARBA" id="ARBA00023315"/>
    </source>
</evidence>
<evidence type="ECO:0000256" key="6">
    <source>
        <dbReference type="ARBA" id="ARBA00023242"/>
    </source>
</evidence>